<dbReference type="InterPro" id="IPR002347">
    <property type="entry name" value="SDR_fam"/>
</dbReference>
<dbReference type="FunFam" id="3.40.50.720:FF:000084">
    <property type="entry name" value="Short-chain dehydrogenase reductase"/>
    <property type="match status" value="1"/>
</dbReference>
<name>W4JU97_HETIT</name>
<dbReference type="KEGG" id="hir:HETIRDRAFT_106092"/>
<dbReference type="PRINTS" id="PR00080">
    <property type="entry name" value="SDRFAMILY"/>
</dbReference>
<protein>
    <submittedName>
        <fullName evidence="3">3-oxoacyl-reductase 1</fullName>
    </submittedName>
</protein>
<dbReference type="PROSITE" id="PS00061">
    <property type="entry name" value="ADH_SHORT"/>
    <property type="match status" value="1"/>
</dbReference>
<evidence type="ECO:0000313" key="3">
    <source>
        <dbReference type="EMBL" id="ETW76660.1"/>
    </source>
</evidence>
<reference evidence="3 4" key="1">
    <citation type="journal article" date="2012" name="New Phytol.">
        <title>Insight into trade-off between wood decay and parasitism from the genome of a fungal forest pathogen.</title>
        <authorList>
            <person name="Olson A."/>
            <person name="Aerts A."/>
            <person name="Asiegbu F."/>
            <person name="Belbahri L."/>
            <person name="Bouzid O."/>
            <person name="Broberg A."/>
            <person name="Canback B."/>
            <person name="Coutinho P.M."/>
            <person name="Cullen D."/>
            <person name="Dalman K."/>
            <person name="Deflorio G."/>
            <person name="van Diepen L.T."/>
            <person name="Dunand C."/>
            <person name="Duplessis S."/>
            <person name="Durling M."/>
            <person name="Gonthier P."/>
            <person name="Grimwood J."/>
            <person name="Fossdal C.G."/>
            <person name="Hansson D."/>
            <person name="Henrissat B."/>
            <person name="Hietala A."/>
            <person name="Himmelstrand K."/>
            <person name="Hoffmeister D."/>
            <person name="Hogberg N."/>
            <person name="James T.Y."/>
            <person name="Karlsson M."/>
            <person name="Kohler A."/>
            <person name="Kues U."/>
            <person name="Lee Y.H."/>
            <person name="Lin Y.C."/>
            <person name="Lind M."/>
            <person name="Lindquist E."/>
            <person name="Lombard V."/>
            <person name="Lucas S."/>
            <person name="Lunden K."/>
            <person name="Morin E."/>
            <person name="Murat C."/>
            <person name="Park J."/>
            <person name="Raffaello T."/>
            <person name="Rouze P."/>
            <person name="Salamov A."/>
            <person name="Schmutz J."/>
            <person name="Solheim H."/>
            <person name="Stahlberg J."/>
            <person name="Velez H."/>
            <person name="de Vries R.P."/>
            <person name="Wiebenga A."/>
            <person name="Woodward S."/>
            <person name="Yakovlev I."/>
            <person name="Garbelotto M."/>
            <person name="Martin F."/>
            <person name="Grigoriev I.V."/>
            <person name="Stenlid J."/>
        </authorList>
    </citation>
    <scope>NUCLEOTIDE SEQUENCE [LARGE SCALE GENOMIC DNA]</scope>
    <source>
        <strain evidence="3 4">TC 32-1</strain>
    </source>
</reference>
<dbReference type="eggNOG" id="KOG1200">
    <property type="taxonomic scope" value="Eukaryota"/>
</dbReference>
<dbReference type="HOGENOM" id="CLU_010194_1_0_1"/>
<comment type="similarity">
    <text evidence="1">Belongs to the short-chain dehydrogenases/reductases (SDR) family.</text>
</comment>
<dbReference type="SUPFAM" id="SSF51735">
    <property type="entry name" value="NAD(P)-binding Rossmann-fold domains"/>
    <property type="match status" value="1"/>
</dbReference>
<keyword evidence="2" id="KW-0521">NADP</keyword>
<evidence type="ECO:0000313" key="4">
    <source>
        <dbReference type="Proteomes" id="UP000030671"/>
    </source>
</evidence>
<dbReference type="EMBL" id="KI925464">
    <property type="protein sequence ID" value="ETW76660.1"/>
    <property type="molecule type" value="Genomic_DNA"/>
</dbReference>
<dbReference type="PRINTS" id="PR00081">
    <property type="entry name" value="GDHRDH"/>
</dbReference>
<dbReference type="GO" id="GO:0016616">
    <property type="term" value="F:oxidoreductase activity, acting on the CH-OH group of donors, NAD or NADP as acceptor"/>
    <property type="evidence" value="ECO:0007669"/>
    <property type="project" value="TreeGrafter"/>
</dbReference>
<dbReference type="InParanoid" id="W4JU97"/>
<gene>
    <name evidence="3" type="primary">oar1</name>
    <name evidence="3" type="ORF">HETIRDRAFT_106092</name>
</gene>
<dbReference type="InterPro" id="IPR036291">
    <property type="entry name" value="NAD(P)-bd_dom_sf"/>
</dbReference>
<dbReference type="AlphaFoldDB" id="W4JU97"/>
<dbReference type="GO" id="GO:0006633">
    <property type="term" value="P:fatty acid biosynthetic process"/>
    <property type="evidence" value="ECO:0007669"/>
    <property type="project" value="TreeGrafter"/>
</dbReference>
<keyword evidence="4" id="KW-1185">Reference proteome</keyword>
<dbReference type="GO" id="GO:0048038">
    <property type="term" value="F:quinone binding"/>
    <property type="evidence" value="ECO:0007669"/>
    <property type="project" value="TreeGrafter"/>
</dbReference>
<dbReference type="RefSeq" id="XP_009551543.1">
    <property type="nucleotide sequence ID" value="XM_009553248.1"/>
</dbReference>
<evidence type="ECO:0000256" key="2">
    <source>
        <dbReference type="ARBA" id="ARBA00022857"/>
    </source>
</evidence>
<dbReference type="Pfam" id="PF13561">
    <property type="entry name" value="adh_short_C2"/>
    <property type="match status" value="1"/>
</dbReference>
<dbReference type="OrthoDB" id="498125at2759"/>
<dbReference type="PANTHER" id="PTHR42760">
    <property type="entry name" value="SHORT-CHAIN DEHYDROGENASES/REDUCTASES FAMILY MEMBER"/>
    <property type="match status" value="1"/>
</dbReference>
<dbReference type="Proteomes" id="UP000030671">
    <property type="component" value="Unassembled WGS sequence"/>
</dbReference>
<dbReference type="Gene3D" id="3.40.50.720">
    <property type="entry name" value="NAD(P)-binding Rossmann-like Domain"/>
    <property type="match status" value="1"/>
</dbReference>
<sequence length="259" mass="27583">MSSKGVVLVTGAARGIGRAISHRLANDGYDVAVNDLESNLSALQSLTKEIQAKGRRSISVVGNVAVEQQVKDMVSKVVSELGSLDVMVANAGIARTKLLLETTTEDLDQLYDVNIKGVFLCYKHAAAQMIAQGRGGKIIGASSLCGKRPFARLGAYVATKFAVRGLTQNAAVEFGKHNITVNAYAPGFIDTDMLQTIERETVSQGLPEGQFSQSGLSNMSISRIGKPEDISNLVSFLVSEDANYITGQTVSVDGGWHFD</sequence>
<proteinExistence type="inferred from homology"/>
<dbReference type="InterPro" id="IPR020904">
    <property type="entry name" value="Sc_DH/Rdtase_CS"/>
</dbReference>
<dbReference type="GeneID" id="20666133"/>
<dbReference type="PANTHER" id="PTHR42760:SF121">
    <property type="entry name" value="3-OXOACYL-(ACYL-CARRIER-PROTEIN) REDUCTASE"/>
    <property type="match status" value="1"/>
</dbReference>
<organism evidence="3 4">
    <name type="scientific">Heterobasidion irregulare (strain TC 32-1)</name>
    <dbReference type="NCBI Taxonomy" id="747525"/>
    <lineage>
        <taxon>Eukaryota</taxon>
        <taxon>Fungi</taxon>
        <taxon>Dikarya</taxon>
        <taxon>Basidiomycota</taxon>
        <taxon>Agaricomycotina</taxon>
        <taxon>Agaricomycetes</taxon>
        <taxon>Russulales</taxon>
        <taxon>Bondarzewiaceae</taxon>
        <taxon>Heterobasidion</taxon>
        <taxon>Heterobasidion annosum species complex</taxon>
    </lineage>
</organism>
<evidence type="ECO:0000256" key="1">
    <source>
        <dbReference type="ARBA" id="ARBA00006484"/>
    </source>
</evidence>
<accession>W4JU97</accession>